<sequence length="405" mass="43973">MGRILLSRVAVAALLTLYDAAAQLTSFPLCRGNPAASYSDAGNTYPQVKKALSQVSQYQIATWWTDNNAYHYTEMQKLLNNCNDTSVPTVVIYGLPNKDCGAAFSNLGTNRDADTYVKFVQDLADLVGTRPVNYILEPDAIGLTLNAPCALTSGYLDNMMSVVPLLTGDNNPNASLYLDVGYWALQNESTTSVVVQAVKQLASKGGAIRGIALDTSNYRTTTEMVGLCTTFSAAAYKSMRKNFTCVVDTSRNYIGPKDGSREWCNSKFAAIGVPPTSATQSDLLDYFLWIKTPGESDGPCNTPDITGDALKNGPPAGQFFEKAFSMMWDQGYFVDKKLGDKLNEYAIDGASTSGMSVSWIVIVIVVAVLVFLVVGGIVMKRRHDAKEARSRNTRQVRLLQESAAL</sequence>
<keyword evidence="1" id="KW-0472">Membrane</keyword>
<evidence type="ECO:0000256" key="1">
    <source>
        <dbReference type="SAM" id="Phobius"/>
    </source>
</evidence>
<feature type="signal peptide" evidence="2">
    <location>
        <begin position="1"/>
        <end position="22"/>
    </location>
</feature>
<evidence type="ECO:0000313" key="5">
    <source>
        <dbReference type="Proteomes" id="UP000332933"/>
    </source>
</evidence>
<evidence type="ECO:0000313" key="4">
    <source>
        <dbReference type="EMBL" id="VFT90848.1"/>
    </source>
</evidence>
<keyword evidence="5" id="KW-1185">Reference proteome</keyword>
<dbReference type="OrthoDB" id="64893at2759"/>
<dbReference type="GO" id="GO:0004553">
    <property type="term" value="F:hydrolase activity, hydrolyzing O-glycosyl compounds"/>
    <property type="evidence" value="ECO:0007669"/>
    <property type="project" value="InterPro"/>
</dbReference>
<dbReference type="EMBL" id="VJMH01005503">
    <property type="protein sequence ID" value="KAF0695121.1"/>
    <property type="molecule type" value="Genomic_DNA"/>
</dbReference>
<dbReference type="SUPFAM" id="SSF51989">
    <property type="entry name" value="Glycosyl hydrolases family 6, cellulases"/>
    <property type="match status" value="1"/>
</dbReference>
<proteinExistence type="predicted"/>
<feature type="transmembrane region" description="Helical" evidence="1">
    <location>
        <begin position="357"/>
        <end position="379"/>
    </location>
</feature>
<dbReference type="Gene3D" id="3.20.20.40">
    <property type="entry name" value="1, 4-beta cellobiohydrolase"/>
    <property type="match status" value="1"/>
</dbReference>
<name>A0A485KZK8_9STRA</name>
<gene>
    <name evidence="4" type="primary">Aste57867_14018</name>
    <name evidence="3" type="ORF">As57867_013967</name>
    <name evidence="4" type="ORF">ASTE57867_14018</name>
</gene>
<dbReference type="GO" id="GO:0030245">
    <property type="term" value="P:cellulose catabolic process"/>
    <property type="evidence" value="ECO:0007669"/>
    <property type="project" value="InterPro"/>
</dbReference>
<keyword evidence="1" id="KW-1133">Transmembrane helix</keyword>
<keyword evidence="2" id="KW-0732">Signal</keyword>
<evidence type="ECO:0000256" key="2">
    <source>
        <dbReference type="SAM" id="SignalP"/>
    </source>
</evidence>
<accession>A0A485KZK8</accession>
<dbReference type="InterPro" id="IPR016288">
    <property type="entry name" value="Beta_cellobiohydrolase"/>
</dbReference>
<feature type="chain" id="PRO_5033828741" evidence="2">
    <location>
        <begin position="23"/>
        <end position="405"/>
    </location>
</feature>
<reference evidence="4 5" key="1">
    <citation type="submission" date="2019-03" db="EMBL/GenBank/DDBJ databases">
        <authorList>
            <person name="Gaulin E."/>
            <person name="Dumas B."/>
        </authorList>
    </citation>
    <scope>NUCLEOTIDE SEQUENCE [LARGE SCALE GENOMIC DNA]</scope>
    <source>
        <strain evidence="4">CBS 568.67</strain>
    </source>
</reference>
<dbReference type="Pfam" id="PF01341">
    <property type="entry name" value="Glyco_hydro_6"/>
    <property type="match status" value="1"/>
</dbReference>
<protein>
    <submittedName>
        <fullName evidence="4">Aste57867_14018 protein</fullName>
    </submittedName>
</protein>
<dbReference type="Proteomes" id="UP000332933">
    <property type="component" value="Unassembled WGS sequence"/>
</dbReference>
<dbReference type="PRINTS" id="PR00733">
    <property type="entry name" value="GLHYDRLASE6"/>
</dbReference>
<dbReference type="AlphaFoldDB" id="A0A485KZK8"/>
<dbReference type="PANTHER" id="PTHR34876">
    <property type="match status" value="1"/>
</dbReference>
<reference evidence="3" key="2">
    <citation type="submission" date="2019-06" db="EMBL/GenBank/DDBJ databases">
        <title>Genomics analysis of Aphanomyces spp. identifies a new class of oomycete effector associated with host adaptation.</title>
        <authorList>
            <person name="Gaulin E."/>
        </authorList>
    </citation>
    <scope>NUCLEOTIDE SEQUENCE</scope>
    <source>
        <strain evidence="3">CBS 578.67</strain>
    </source>
</reference>
<organism evidence="4 5">
    <name type="scientific">Aphanomyces stellatus</name>
    <dbReference type="NCBI Taxonomy" id="120398"/>
    <lineage>
        <taxon>Eukaryota</taxon>
        <taxon>Sar</taxon>
        <taxon>Stramenopiles</taxon>
        <taxon>Oomycota</taxon>
        <taxon>Saprolegniomycetes</taxon>
        <taxon>Saprolegniales</taxon>
        <taxon>Verrucalvaceae</taxon>
        <taxon>Aphanomyces</taxon>
    </lineage>
</organism>
<keyword evidence="1" id="KW-0812">Transmembrane</keyword>
<dbReference type="InterPro" id="IPR036434">
    <property type="entry name" value="Beta_cellobiohydrolase_sf"/>
</dbReference>
<dbReference type="PANTHER" id="PTHR34876:SF4">
    <property type="entry name" value="1,4-BETA-D-GLUCAN CELLOBIOHYDROLASE C-RELATED"/>
    <property type="match status" value="1"/>
</dbReference>
<evidence type="ECO:0000313" key="3">
    <source>
        <dbReference type="EMBL" id="KAF0695121.1"/>
    </source>
</evidence>
<dbReference type="EMBL" id="CAADRA010005524">
    <property type="protein sequence ID" value="VFT90848.1"/>
    <property type="molecule type" value="Genomic_DNA"/>
</dbReference>